<feature type="domain" description="Mor transcription activator" evidence="1">
    <location>
        <begin position="58"/>
        <end position="129"/>
    </location>
</feature>
<dbReference type="AlphaFoldDB" id="A0A1N6X0E0"/>
<dbReference type="EMBL" id="FTMD01000008">
    <property type="protein sequence ID" value="SIQ95756.1"/>
    <property type="molecule type" value="Genomic_DNA"/>
</dbReference>
<dbReference type="SUPFAM" id="SSF46689">
    <property type="entry name" value="Homeodomain-like"/>
    <property type="match status" value="1"/>
</dbReference>
<gene>
    <name evidence="2" type="ORF">SAMN05421829_108142</name>
</gene>
<proteinExistence type="predicted"/>
<dbReference type="Proteomes" id="UP000186819">
    <property type="component" value="Unassembled WGS sequence"/>
</dbReference>
<organism evidence="2 3">
    <name type="scientific">Aromatoleum tolulyticum</name>
    <dbReference type="NCBI Taxonomy" id="34027"/>
    <lineage>
        <taxon>Bacteria</taxon>
        <taxon>Pseudomonadati</taxon>
        <taxon>Pseudomonadota</taxon>
        <taxon>Betaproteobacteria</taxon>
        <taxon>Rhodocyclales</taxon>
        <taxon>Rhodocyclaceae</taxon>
        <taxon>Aromatoleum</taxon>
    </lineage>
</organism>
<dbReference type="STRING" id="34027.SAMN05421829_108142"/>
<evidence type="ECO:0000313" key="3">
    <source>
        <dbReference type="Proteomes" id="UP000186819"/>
    </source>
</evidence>
<sequence>MKRPAPPILESDLPATARDLVRLVGWAKAEALIRELGGIPYPVPKAADNNAAGAARFERLAEIVGQRGAERIVAEYGGDVMEIPNCKTAIARARMRAMRARCDAGATLEEIAIEFGCTTRWVTEVLKRPDDGAGRVLERGGQMGLF</sequence>
<dbReference type="InterPro" id="IPR009057">
    <property type="entry name" value="Homeodomain-like_sf"/>
</dbReference>
<reference evidence="3" key="1">
    <citation type="submission" date="2017-01" db="EMBL/GenBank/DDBJ databases">
        <authorList>
            <person name="Varghese N."/>
            <person name="Submissions S."/>
        </authorList>
    </citation>
    <scope>NUCLEOTIDE SEQUENCE [LARGE SCALE GENOMIC DNA]</scope>
    <source>
        <strain evidence="3">ATCC 51758</strain>
    </source>
</reference>
<keyword evidence="3" id="KW-1185">Reference proteome</keyword>
<evidence type="ECO:0000313" key="2">
    <source>
        <dbReference type="EMBL" id="SIQ95756.1"/>
    </source>
</evidence>
<name>A0A1N6X0E0_9RHOO</name>
<dbReference type="Pfam" id="PF08765">
    <property type="entry name" value="Mor"/>
    <property type="match status" value="1"/>
</dbReference>
<dbReference type="InterPro" id="IPR014875">
    <property type="entry name" value="Mor_transcription_activator"/>
</dbReference>
<protein>
    <submittedName>
        <fullName evidence="2">Mor transcription activator family protein</fullName>
    </submittedName>
</protein>
<evidence type="ECO:0000259" key="1">
    <source>
        <dbReference type="Pfam" id="PF08765"/>
    </source>
</evidence>
<accession>A0A1N6X0E0</accession>
<dbReference type="RefSeq" id="WP_076602634.1">
    <property type="nucleotide sequence ID" value="NZ_FTMD01000008.1"/>
</dbReference>
<dbReference type="OrthoDB" id="8529209at2"/>